<comment type="caution">
    <text evidence="3">The sequence shown here is derived from an EMBL/GenBank/DDBJ whole genome shotgun (WGS) entry which is preliminary data.</text>
</comment>
<accession>A0ABV9R6A0</accession>
<feature type="transmembrane region" description="Helical" evidence="2">
    <location>
        <begin position="197"/>
        <end position="215"/>
    </location>
</feature>
<sequence>MDLFASATTTEDAAPAAATPADHPAGRGRAAAADLGPVRPTRLQRLGGAALIAAPLLFTGGMLTSPPQTSPGGEGYIESLANDPALSLWSANLLHYGWVALALGAFATLGLLRGPRGRVFLPIAAAILAFGAIQMSGLLLSDWFIISAGNTLTMEQAMLLDETAKEGTVAIWQYSGIVGGLLGIGLLSLALARAKAISWWIALLGFLPWIVTGFGLGPIGIALGLVCYLPILVAGVRLVAAR</sequence>
<reference evidence="4" key="1">
    <citation type="journal article" date="2019" name="Int. J. Syst. Evol. Microbiol.">
        <title>The Global Catalogue of Microorganisms (GCM) 10K type strain sequencing project: providing services to taxonomists for standard genome sequencing and annotation.</title>
        <authorList>
            <consortium name="The Broad Institute Genomics Platform"/>
            <consortium name="The Broad Institute Genome Sequencing Center for Infectious Disease"/>
            <person name="Wu L."/>
            <person name="Ma J."/>
        </authorList>
    </citation>
    <scope>NUCLEOTIDE SEQUENCE [LARGE SCALE GENOMIC DNA]</scope>
    <source>
        <strain evidence="4">CGMCC 1.12192</strain>
    </source>
</reference>
<evidence type="ECO:0000313" key="4">
    <source>
        <dbReference type="Proteomes" id="UP001595960"/>
    </source>
</evidence>
<protein>
    <recommendedName>
        <fullName evidence="5">DUF4386 family protein</fullName>
    </recommendedName>
</protein>
<keyword evidence="2" id="KW-0472">Membrane</keyword>
<feature type="transmembrane region" description="Helical" evidence="2">
    <location>
        <begin position="119"/>
        <end position="146"/>
    </location>
</feature>
<gene>
    <name evidence="3" type="ORF">ACFPER_10085</name>
</gene>
<feature type="region of interest" description="Disordered" evidence="1">
    <location>
        <begin position="1"/>
        <end position="34"/>
    </location>
</feature>
<keyword evidence="2" id="KW-1133">Transmembrane helix</keyword>
<feature type="transmembrane region" description="Helical" evidence="2">
    <location>
        <begin position="46"/>
        <end position="64"/>
    </location>
</feature>
<evidence type="ECO:0000313" key="3">
    <source>
        <dbReference type="EMBL" id="MFC4829140.1"/>
    </source>
</evidence>
<dbReference type="EMBL" id="JBHSJC010000001">
    <property type="protein sequence ID" value="MFC4829140.1"/>
    <property type="molecule type" value="Genomic_DNA"/>
</dbReference>
<proteinExistence type="predicted"/>
<organism evidence="3 4">
    <name type="scientific">Agromyces aurantiacus</name>
    <dbReference type="NCBI Taxonomy" id="165814"/>
    <lineage>
        <taxon>Bacteria</taxon>
        <taxon>Bacillati</taxon>
        <taxon>Actinomycetota</taxon>
        <taxon>Actinomycetes</taxon>
        <taxon>Micrococcales</taxon>
        <taxon>Microbacteriaceae</taxon>
        <taxon>Agromyces</taxon>
    </lineage>
</organism>
<evidence type="ECO:0008006" key="5">
    <source>
        <dbReference type="Google" id="ProtNLM"/>
    </source>
</evidence>
<dbReference type="RefSeq" id="WP_204392620.1">
    <property type="nucleotide sequence ID" value="NZ_JAFBBW010000001.1"/>
</dbReference>
<feature type="transmembrane region" description="Helical" evidence="2">
    <location>
        <begin position="221"/>
        <end position="240"/>
    </location>
</feature>
<feature type="transmembrane region" description="Helical" evidence="2">
    <location>
        <begin position="93"/>
        <end position="112"/>
    </location>
</feature>
<evidence type="ECO:0000256" key="2">
    <source>
        <dbReference type="SAM" id="Phobius"/>
    </source>
</evidence>
<feature type="transmembrane region" description="Helical" evidence="2">
    <location>
        <begin position="171"/>
        <end position="190"/>
    </location>
</feature>
<name>A0ABV9R6A0_9MICO</name>
<keyword evidence="4" id="KW-1185">Reference proteome</keyword>
<keyword evidence="2" id="KW-0812">Transmembrane</keyword>
<evidence type="ECO:0000256" key="1">
    <source>
        <dbReference type="SAM" id="MobiDB-lite"/>
    </source>
</evidence>
<dbReference type="Proteomes" id="UP001595960">
    <property type="component" value="Unassembled WGS sequence"/>
</dbReference>